<proteinExistence type="predicted"/>
<accession>A0ABD2ZMW0</accession>
<evidence type="ECO:0000313" key="2">
    <source>
        <dbReference type="Proteomes" id="UP001630127"/>
    </source>
</evidence>
<dbReference type="Proteomes" id="UP001630127">
    <property type="component" value="Unassembled WGS sequence"/>
</dbReference>
<sequence length="133" mass="15486">MSFKVLLMQNLARTLRMEGMIPQNNQARSQMKKIIVTWRTPPFQSTSLEKQPLNIFKPPTRPLPPTVSEFHLEEIISNCSREYVSMLWKNLKQQISKTSLDHMPSLNKHATRFLEKMGSKMDIATLRDQSIET</sequence>
<gene>
    <name evidence="1" type="ORF">ACH5RR_018492</name>
</gene>
<protein>
    <submittedName>
        <fullName evidence="1">Uncharacterized protein</fullName>
    </submittedName>
</protein>
<comment type="caution">
    <text evidence="1">The sequence shown here is derived from an EMBL/GenBank/DDBJ whole genome shotgun (WGS) entry which is preliminary data.</text>
</comment>
<organism evidence="1 2">
    <name type="scientific">Cinchona calisaya</name>
    <dbReference type="NCBI Taxonomy" id="153742"/>
    <lineage>
        <taxon>Eukaryota</taxon>
        <taxon>Viridiplantae</taxon>
        <taxon>Streptophyta</taxon>
        <taxon>Embryophyta</taxon>
        <taxon>Tracheophyta</taxon>
        <taxon>Spermatophyta</taxon>
        <taxon>Magnoliopsida</taxon>
        <taxon>eudicotyledons</taxon>
        <taxon>Gunneridae</taxon>
        <taxon>Pentapetalae</taxon>
        <taxon>asterids</taxon>
        <taxon>lamiids</taxon>
        <taxon>Gentianales</taxon>
        <taxon>Rubiaceae</taxon>
        <taxon>Cinchonoideae</taxon>
        <taxon>Cinchoneae</taxon>
        <taxon>Cinchona</taxon>
    </lineage>
</organism>
<evidence type="ECO:0000313" key="1">
    <source>
        <dbReference type="EMBL" id="KAL3520343.1"/>
    </source>
</evidence>
<dbReference type="AlphaFoldDB" id="A0ABD2ZMW0"/>
<keyword evidence="2" id="KW-1185">Reference proteome</keyword>
<dbReference type="EMBL" id="JBJUIK010000008">
    <property type="protein sequence ID" value="KAL3520343.1"/>
    <property type="molecule type" value="Genomic_DNA"/>
</dbReference>
<name>A0ABD2ZMW0_9GENT</name>
<reference evidence="1 2" key="1">
    <citation type="submission" date="2024-11" db="EMBL/GenBank/DDBJ databases">
        <title>A near-complete genome assembly of Cinchona calisaya.</title>
        <authorList>
            <person name="Lian D.C."/>
            <person name="Zhao X.W."/>
            <person name="Wei L."/>
        </authorList>
    </citation>
    <scope>NUCLEOTIDE SEQUENCE [LARGE SCALE GENOMIC DNA]</scope>
    <source>
        <tissue evidence="1">Nenye</tissue>
    </source>
</reference>